<dbReference type="Gene3D" id="3.30.565.10">
    <property type="entry name" value="Histidine kinase-like ATPase, C-terminal domain"/>
    <property type="match status" value="1"/>
</dbReference>
<evidence type="ECO:0000256" key="6">
    <source>
        <dbReference type="ARBA" id="ARBA00022777"/>
    </source>
</evidence>
<evidence type="ECO:0000256" key="4">
    <source>
        <dbReference type="ARBA" id="ARBA00022679"/>
    </source>
</evidence>
<gene>
    <name evidence="10" type="ORF">EV215_1178</name>
</gene>
<dbReference type="InterPro" id="IPR005467">
    <property type="entry name" value="His_kinase_dom"/>
</dbReference>
<dbReference type="InterPro" id="IPR003661">
    <property type="entry name" value="HisK_dim/P_dom"/>
</dbReference>
<protein>
    <recommendedName>
        <fullName evidence="2">histidine kinase</fullName>
        <ecNumber evidence="2">2.7.13.3</ecNumber>
    </recommendedName>
</protein>
<evidence type="ECO:0000256" key="7">
    <source>
        <dbReference type="ARBA" id="ARBA00022840"/>
    </source>
</evidence>
<dbReference type="SMART" id="SM00387">
    <property type="entry name" value="HATPase_c"/>
    <property type="match status" value="1"/>
</dbReference>
<evidence type="ECO:0000313" key="10">
    <source>
        <dbReference type="EMBL" id="TDT70625.1"/>
    </source>
</evidence>
<comment type="caution">
    <text evidence="10">The sequence shown here is derived from an EMBL/GenBank/DDBJ whole genome shotgun (WGS) entry which is preliminary data.</text>
</comment>
<evidence type="ECO:0000259" key="9">
    <source>
        <dbReference type="PROSITE" id="PS50109"/>
    </source>
</evidence>
<dbReference type="InterPro" id="IPR036890">
    <property type="entry name" value="HATPase_C_sf"/>
</dbReference>
<proteinExistence type="predicted"/>
<accession>A0AA46I661</accession>
<dbReference type="InterPro" id="IPR036097">
    <property type="entry name" value="HisK_dim/P_sf"/>
</dbReference>
<dbReference type="InterPro" id="IPR035965">
    <property type="entry name" value="PAS-like_dom_sf"/>
</dbReference>
<dbReference type="EMBL" id="SOBG01000004">
    <property type="protein sequence ID" value="TDT70625.1"/>
    <property type="molecule type" value="Genomic_DNA"/>
</dbReference>
<dbReference type="SUPFAM" id="SSF55874">
    <property type="entry name" value="ATPase domain of HSP90 chaperone/DNA topoisomerase II/histidine kinase"/>
    <property type="match status" value="1"/>
</dbReference>
<evidence type="ECO:0000256" key="5">
    <source>
        <dbReference type="ARBA" id="ARBA00022741"/>
    </source>
</evidence>
<name>A0AA46I661_9FUSO</name>
<dbReference type="PROSITE" id="PS50109">
    <property type="entry name" value="HIS_KIN"/>
    <property type="match status" value="1"/>
</dbReference>
<dbReference type="GO" id="GO:0005524">
    <property type="term" value="F:ATP binding"/>
    <property type="evidence" value="ECO:0007669"/>
    <property type="project" value="UniProtKB-KW"/>
</dbReference>
<dbReference type="PRINTS" id="PR00344">
    <property type="entry name" value="BCTRLSENSOR"/>
</dbReference>
<dbReference type="CDD" id="cd00082">
    <property type="entry name" value="HisKA"/>
    <property type="match status" value="1"/>
</dbReference>
<dbReference type="Gene3D" id="3.30.450.20">
    <property type="entry name" value="PAS domain"/>
    <property type="match status" value="1"/>
</dbReference>
<dbReference type="Pfam" id="PF00512">
    <property type="entry name" value="HisKA"/>
    <property type="match status" value="1"/>
</dbReference>
<evidence type="ECO:0000313" key="11">
    <source>
        <dbReference type="Proteomes" id="UP000294678"/>
    </source>
</evidence>
<dbReference type="Proteomes" id="UP000294678">
    <property type="component" value="Unassembled WGS sequence"/>
</dbReference>
<dbReference type="AlphaFoldDB" id="A0AA46I661"/>
<evidence type="ECO:0000256" key="2">
    <source>
        <dbReference type="ARBA" id="ARBA00012438"/>
    </source>
</evidence>
<keyword evidence="3" id="KW-0597">Phosphoprotein</keyword>
<evidence type="ECO:0000256" key="8">
    <source>
        <dbReference type="ARBA" id="ARBA00023012"/>
    </source>
</evidence>
<evidence type="ECO:0000256" key="3">
    <source>
        <dbReference type="ARBA" id="ARBA00022553"/>
    </source>
</evidence>
<feature type="domain" description="Histidine kinase" evidence="9">
    <location>
        <begin position="166"/>
        <end position="369"/>
    </location>
</feature>
<dbReference type="Gene3D" id="1.10.287.130">
    <property type="match status" value="1"/>
</dbReference>
<reference evidence="10 11" key="1">
    <citation type="submission" date="2019-03" db="EMBL/GenBank/DDBJ databases">
        <title>Genomic Encyclopedia of Type Strains, Phase IV (KMG-IV): sequencing the most valuable type-strain genomes for metagenomic binning, comparative biology and taxonomic classification.</title>
        <authorList>
            <person name="Goeker M."/>
        </authorList>
    </citation>
    <scope>NUCLEOTIDE SEQUENCE [LARGE SCALE GENOMIC DNA]</scope>
    <source>
        <strain evidence="10 11">DSM 100055</strain>
    </source>
</reference>
<dbReference type="GO" id="GO:0000155">
    <property type="term" value="F:phosphorelay sensor kinase activity"/>
    <property type="evidence" value="ECO:0007669"/>
    <property type="project" value="InterPro"/>
</dbReference>
<keyword evidence="11" id="KW-1185">Reference proteome</keyword>
<dbReference type="SUPFAM" id="SSF47384">
    <property type="entry name" value="Homodimeric domain of signal transducing histidine kinase"/>
    <property type="match status" value="1"/>
</dbReference>
<dbReference type="Pfam" id="PF02518">
    <property type="entry name" value="HATPase_c"/>
    <property type="match status" value="1"/>
</dbReference>
<dbReference type="Pfam" id="PF13188">
    <property type="entry name" value="PAS_8"/>
    <property type="match status" value="1"/>
</dbReference>
<dbReference type="SMART" id="SM00388">
    <property type="entry name" value="HisKA"/>
    <property type="match status" value="1"/>
</dbReference>
<keyword evidence="8" id="KW-0902">Two-component regulatory system</keyword>
<dbReference type="EC" id="2.7.13.3" evidence="2"/>
<comment type="catalytic activity">
    <reaction evidence="1">
        <text>ATP + protein L-histidine = ADP + protein N-phospho-L-histidine.</text>
        <dbReference type="EC" id="2.7.13.3"/>
    </reaction>
</comment>
<keyword evidence="5" id="KW-0547">Nucleotide-binding</keyword>
<organism evidence="10 11">
    <name type="scientific">Hypnocyclicus thermotrophus</name>
    <dbReference type="NCBI Taxonomy" id="1627895"/>
    <lineage>
        <taxon>Bacteria</taxon>
        <taxon>Fusobacteriati</taxon>
        <taxon>Fusobacteriota</taxon>
        <taxon>Fusobacteriia</taxon>
        <taxon>Fusobacteriales</taxon>
        <taxon>Fusobacteriaceae</taxon>
        <taxon>Hypnocyclicus</taxon>
    </lineage>
</organism>
<dbReference type="PANTHER" id="PTHR43065:SF46">
    <property type="entry name" value="C4-DICARBOXYLATE TRANSPORT SENSOR PROTEIN DCTB"/>
    <property type="match status" value="1"/>
</dbReference>
<dbReference type="InterPro" id="IPR004358">
    <property type="entry name" value="Sig_transdc_His_kin-like_C"/>
</dbReference>
<keyword evidence="4" id="KW-0808">Transferase</keyword>
<dbReference type="SUPFAM" id="SSF55785">
    <property type="entry name" value="PYP-like sensor domain (PAS domain)"/>
    <property type="match status" value="1"/>
</dbReference>
<keyword evidence="7" id="KW-0067">ATP-binding</keyword>
<keyword evidence="6" id="KW-0418">Kinase</keyword>
<sequence length="369" mass="42608">MSIVTELEKEFEKAPIFRAILDSLPEMIFIFDNKGRLTKVNAKVQIFLKQNKEIIFSDESGKEVECKLDVEIEDDNPLIRDCFIRNIVKEVRQTKKAIYNRQGYLNIFLTNKTKKIKILLNALPFRFENSDYVIVTIRDVQNIKKYEEQHIKDMHKFSVIGESVSTIVHDLKNPLTGLAGYLELLKMTDSKEKKELFYEKMEQGIDRLKTMLQDILNIAAGINDMILDKTYINVKELFLDVINLLNIEHLVKLKIDENIYVYGDRDKLHNVFWNILKNAEEALPHGEGEIKVEVIEYDKTLKIIISDTGKGIPEEIKDELFTLGATFGKSKGTGFGLASVKKIIDAHNGRIRFESLTNKGTTFYIRLPK</sequence>
<dbReference type="PANTHER" id="PTHR43065">
    <property type="entry name" value="SENSOR HISTIDINE KINASE"/>
    <property type="match status" value="1"/>
</dbReference>
<dbReference type="InterPro" id="IPR000014">
    <property type="entry name" value="PAS"/>
</dbReference>
<evidence type="ECO:0000256" key="1">
    <source>
        <dbReference type="ARBA" id="ARBA00000085"/>
    </source>
</evidence>
<dbReference type="InterPro" id="IPR003594">
    <property type="entry name" value="HATPase_dom"/>
</dbReference>
<dbReference type="RefSeq" id="WP_134113059.1">
    <property type="nucleotide sequence ID" value="NZ_SOBG01000004.1"/>
</dbReference>